<dbReference type="InterPro" id="IPR047122">
    <property type="entry name" value="Trans-enoyl_RdTase-like"/>
</dbReference>
<dbReference type="Pfam" id="PF00107">
    <property type="entry name" value="ADH_zinc_N"/>
    <property type="match status" value="1"/>
</dbReference>
<proteinExistence type="predicted"/>
<dbReference type="SMART" id="SM00829">
    <property type="entry name" value="PKS_ER"/>
    <property type="match status" value="1"/>
</dbReference>
<protein>
    <recommendedName>
        <fullName evidence="1">Enoyl reductase (ER) domain-containing protein</fullName>
    </recommendedName>
</protein>
<dbReference type="SUPFAM" id="SSF51735">
    <property type="entry name" value="NAD(P)-binding Rossmann-fold domains"/>
    <property type="match status" value="1"/>
</dbReference>
<comment type="caution">
    <text evidence="2">The sequence shown here is derived from an EMBL/GenBank/DDBJ whole genome shotgun (WGS) entry which is preliminary data.</text>
</comment>
<dbReference type="InterPro" id="IPR011032">
    <property type="entry name" value="GroES-like_sf"/>
</dbReference>
<dbReference type="GO" id="GO:0016651">
    <property type="term" value="F:oxidoreductase activity, acting on NAD(P)H"/>
    <property type="evidence" value="ECO:0007669"/>
    <property type="project" value="InterPro"/>
</dbReference>
<dbReference type="InterPro" id="IPR020843">
    <property type="entry name" value="ER"/>
</dbReference>
<dbReference type="InterPro" id="IPR036291">
    <property type="entry name" value="NAD(P)-bd_dom_sf"/>
</dbReference>
<name>A0AAD5VGE9_9AGAR</name>
<evidence type="ECO:0000313" key="3">
    <source>
        <dbReference type="Proteomes" id="UP001213000"/>
    </source>
</evidence>
<dbReference type="PANTHER" id="PTHR45348:SF2">
    <property type="entry name" value="ZINC-TYPE ALCOHOL DEHYDROGENASE-LIKE PROTEIN C2E1P3.01"/>
    <property type="match status" value="1"/>
</dbReference>
<dbReference type="CDD" id="cd08249">
    <property type="entry name" value="enoyl_reductase_like"/>
    <property type="match status" value="1"/>
</dbReference>
<organism evidence="2 3">
    <name type="scientific">Leucocoprinus birnbaumii</name>
    <dbReference type="NCBI Taxonomy" id="56174"/>
    <lineage>
        <taxon>Eukaryota</taxon>
        <taxon>Fungi</taxon>
        <taxon>Dikarya</taxon>
        <taxon>Basidiomycota</taxon>
        <taxon>Agaricomycotina</taxon>
        <taxon>Agaricomycetes</taxon>
        <taxon>Agaricomycetidae</taxon>
        <taxon>Agaricales</taxon>
        <taxon>Agaricineae</taxon>
        <taxon>Agaricaceae</taxon>
        <taxon>Leucocoprinus</taxon>
    </lineage>
</organism>
<dbReference type="Proteomes" id="UP001213000">
    <property type="component" value="Unassembled WGS sequence"/>
</dbReference>
<dbReference type="EMBL" id="JANIEX010001403">
    <property type="protein sequence ID" value="KAJ3558339.1"/>
    <property type="molecule type" value="Genomic_DNA"/>
</dbReference>
<evidence type="ECO:0000313" key="2">
    <source>
        <dbReference type="EMBL" id="KAJ3558339.1"/>
    </source>
</evidence>
<dbReference type="AlphaFoldDB" id="A0AAD5VGE9"/>
<keyword evidence="3" id="KW-1185">Reference proteome</keyword>
<dbReference type="PANTHER" id="PTHR45348">
    <property type="entry name" value="HYPOTHETICAL OXIDOREDUCTASE (EUROFUNG)"/>
    <property type="match status" value="1"/>
</dbReference>
<feature type="domain" description="Enoyl reductase (ER)" evidence="1">
    <location>
        <begin position="12"/>
        <end position="335"/>
    </location>
</feature>
<reference evidence="2" key="1">
    <citation type="submission" date="2022-07" db="EMBL/GenBank/DDBJ databases">
        <title>Genome Sequence of Leucocoprinus birnbaumii.</title>
        <authorList>
            <person name="Buettner E."/>
        </authorList>
    </citation>
    <scope>NUCLEOTIDE SEQUENCE</scope>
    <source>
        <strain evidence="2">VT141</strain>
    </source>
</reference>
<accession>A0AAD5VGE9</accession>
<dbReference type="InterPro" id="IPR013154">
    <property type="entry name" value="ADH-like_N"/>
</dbReference>
<dbReference type="SUPFAM" id="SSF50129">
    <property type="entry name" value="GroES-like"/>
    <property type="match status" value="1"/>
</dbReference>
<dbReference type="Gene3D" id="3.40.50.720">
    <property type="entry name" value="NAD(P)-binding Rossmann-like Domain"/>
    <property type="match status" value="1"/>
</dbReference>
<dbReference type="InterPro" id="IPR013149">
    <property type="entry name" value="ADH-like_C"/>
</dbReference>
<evidence type="ECO:0000259" key="1">
    <source>
        <dbReference type="SMART" id="SM00829"/>
    </source>
</evidence>
<dbReference type="Gene3D" id="3.90.180.10">
    <property type="entry name" value="Medium-chain alcohol dehydrogenases, catalytic domain"/>
    <property type="match status" value="1"/>
</dbReference>
<sequence>MQKALFLTQKHGEFALGTRPIPQAGEGEVLVKIRAAALNPVDWKIQKWGFLIEEYPAVLGSDIAGDVISVGKNVTKFSIGDRVFGVCLPYPDYSGFQEYCKLKEEFSSKIPDSISYEEASTFPCALLASYQGIYNDAPYGMELTPLIPNGRNKYVGESILIIGGGSSVGQFAIGLAKGSGFSQIITTASLKHTEKLKALGATHVVDRTIPLSQIATVINQITGAGIKYIFDCISEPETQKAAYDILSPGGRLGIVLPSHVPMDTKEKVVSFTMGYPDVPTNRKCSQGMYTGVAALIEEGLVKPSNIEVVPGGLGAIVEGLRRLENNEVSGVKLVIHPSDD</sequence>
<dbReference type="Pfam" id="PF08240">
    <property type="entry name" value="ADH_N"/>
    <property type="match status" value="1"/>
</dbReference>
<gene>
    <name evidence="2" type="ORF">NP233_g11527</name>
</gene>